<dbReference type="GO" id="GO:0016042">
    <property type="term" value="P:lipid catabolic process"/>
    <property type="evidence" value="ECO:0007669"/>
    <property type="project" value="UniProtKB-KW"/>
</dbReference>
<evidence type="ECO:0000259" key="5">
    <source>
        <dbReference type="Pfam" id="PF07176"/>
    </source>
</evidence>
<dbReference type="Gene3D" id="3.40.50.1820">
    <property type="entry name" value="alpha/beta hydrolase"/>
    <property type="match status" value="1"/>
</dbReference>
<accession>A0A3E0LIX0</accession>
<evidence type="ECO:0000313" key="6">
    <source>
        <dbReference type="EMBL" id="REJ47366.1"/>
    </source>
</evidence>
<evidence type="ECO:0000313" key="7">
    <source>
        <dbReference type="Proteomes" id="UP000257002"/>
    </source>
</evidence>
<evidence type="ECO:0000256" key="2">
    <source>
        <dbReference type="ARBA" id="ARBA00022963"/>
    </source>
</evidence>
<protein>
    <submittedName>
        <fullName evidence="6">Alpha/beta fold hydrolase</fullName>
    </submittedName>
</protein>
<dbReference type="InterPro" id="IPR029058">
    <property type="entry name" value="AB_hydrolase_fold"/>
</dbReference>
<dbReference type="SUPFAM" id="SSF53474">
    <property type="entry name" value="alpha/beta-Hydrolases"/>
    <property type="match status" value="1"/>
</dbReference>
<dbReference type="PANTHER" id="PTHR10272:SF13">
    <property type="entry name" value="POLY(ETHYLENE TEREPHTHALATE) HYDROLASE"/>
    <property type="match status" value="1"/>
</dbReference>
<dbReference type="Pfam" id="PF07176">
    <property type="entry name" value="DUF1400"/>
    <property type="match status" value="1"/>
</dbReference>
<feature type="domain" description="DUF1400" evidence="5">
    <location>
        <begin position="34"/>
        <end position="156"/>
    </location>
</feature>
<dbReference type="PANTHER" id="PTHR10272">
    <property type="entry name" value="PLATELET-ACTIVATING FACTOR ACETYLHYDROLASE"/>
    <property type="match status" value="1"/>
</dbReference>
<proteinExistence type="predicted"/>
<evidence type="ECO:0000256" key="3">
    <source>
        <dbReference type="ARBA" id="ARBA00023098"/>
    </source>
</evidence>
<gene>
    <name evidence="6" type="ORF">DWQ51_20610</name>
</gene>
<dbReference type="GO" id="GO:0003847">
    <property type="term" value="F:1-alkyl-2-acetylglycerophosphocholine esterase activity"/>
    <property type="evidence" value="ECO:0007669"/>
    <property type="project" value="TreeGrafter"/>
</dbReference>
<reference evidence="6 7" key="1">
    <citation type="submission" date="2017-10" db="EMBL/GenBank/DDBJ databases">
        <title>A large-scale comparative metagenomic study reveals the eutrophication-driven functional interactions in six Microcystis-epibionts communities.</title>
        <authorList>
            <person name="Li Q."/>
            <person name="Lin F."/>
        </authorList>
    </citation>
    <scope>NUCLEOTIDE SEQUENCE [LARGE SCALE GENOMIC DNA]</scope>
    <source>
        <strain evidence="6">TW10</strain>
    </source>
</reference>
<dbReference type="Pfam" id="PF00561">
    <property type="entry name" value="Abhydrolase_1"/>
    <property type="match status" value="1"/>
</dbReference>
<name>A0A3E0LIX0_9CHRO</name>
<keyword evidence="2" id="KW-0442">Lipid degradation</keyword>
<comment type="caution">
    <text evidence="6">The sequence shown here is derived from an EMBL/GenBank/DDBJ whole genome shotgun (WGS) entry which is preliminary data.</text>
</comment>
<dbReference type="AlphaFoldDB" id="A0A3E0LIX0"/>
<organism evidence="6 7">
    <name type="scientific">Microcystis wesenbergii TW10</name>
    <dbReference type="NCBI Taxonomy" id="2060474"/>
    <lineage>
        <taxon>Bacteria</taxon>
        <taxon>Bacillati</taxon>
        <taxon>Cyanobacteriota</taxon>
        <taxon>Cyanophyceae</taxon>
        <taxon>Oscillatoriophycideae</taxon>
        <taxon>Chroococcales</taxon>
        <taxon>Microcystaceae</taxon>
        <taxon>Microcystis</taxon>
    </lineage>
</organism>
<dbReference type="InterPro" id="IPR010802">
    <property type="entry name" value="DUF1400"/>
</dbReference>
<evidence type="ECO:0000259" key="4">
    <source>
        <dbReference type="Pfam" id="PF00561"/>
    </source>
</evidence>
<dbReference type="EMBL" id="QQWD01000034">
    <property type="protein sequence ID" value="REJ47366.1"/>
    <property type="molecule type" value="Genomic_DNA"/>
</dbReference>
<dbReference type="InterPro" id="IPR000073">
    <property type="entry name" value="AB_hydrolase_1"/>
</dbReference>
<sequence length="602" mass="67543">MPMKLLSQFSGKLIAFWLTFSGFSGLFSPIPALAAETLTLRLGMVEQDINIQELEQYVETGKLSPNLQSYPTILTAAIRQGLEKHLYVDSQIAQQFLENLFNEQEGKNLLSQLNQALPESNPTRIKATLSLILQTNDKVNIFSFLKAYPQKKLTLDLLALTSIAKQLNQNRFKNILLTSLLEHSLSASDSVKLPNQFSPDQRGKNLVFKQTQFFYDSIRNRAVKTDIYYSVDSRGPLVIMSHGFAADRRFLRYLAFHLASYGLTVVSVEHRGSNINALLTAAQGWQINNLLPASEFIERPKDISFILNELTALNKDNNSEFRGKFNTQKVTIIGHSFGGYTALALAGARLEPSHTRRVCQSLTPLERSPADWLQCAVTKLAYKQMSFRDYRIDRAIVLNPVIGSLFASNLASITIPVLMLSSTEDGITPIIEHQLQPFENLSGEKYLILAHGATHMSATDIIYLNSTMGQSTLVPEVMDEKANPLREMIKGVSLAFIEQSTSFSDQYQPYLSSNYIESFNSKAINFRLTKKLPTTVTALANFLTVNKTPIKSDTSPKPSSWLEESWIAINSLFTPPNFRTESLSSVFGELLDYTDRTFDPWS</sequence>
<dbReference type="Proteomes" id="UP000257002">
    <property type="component" value="Unassembled WGS sequence"/>
</dbReference>
<evidence type="ECO:0000256" key="1">
    <source>
        <dbReference type="ARBA" id="ARBA00022801"/>
    </source>
</evidence>
<keyword evidence="1 6" id="KW-0378">Hydrolase</keyword>
<keyword evidence="3" id="KW-0443">Lipid metabolism</keyword>
<feature type="domain" description="AB hydrolase-1" evidence="4">
    <location>
        <begin position="236"/>
        <end position="395"/>
    </location>
</feature>